<dbReference type="Proteomes" id="UP000299102">
    <property type="component" value="Unassembled WGS sequence"/>
</dbReference>
<evidence type="ECO:0000313" key="2">
    <source>
        <dbReference type="Proteomes" id="UP000299102"/>
    </source>
</evidence>
<proteinExistence type="predicted"/>
<protein>
    <submittedName>
        <fullName evidence="1">Uncharacterized protein</fullName>
    </submittedName>
</protein>
<dbReference type="AlphaFoldDB" id="A0A4C1Z8F3"/>
<sequence length="94" mass="10924">MNRYDHQTYIFQRDQNRGVLGTNEFAIRLSAISAHYNARNSAALNCLRTIKCAGLTFPDYFSFFFFIPSSDEEEAKMSCTPSRPYAWVVWTETH</sequence>
<accession>A0A4C1Z8F3</accession>
<evidence type="ECO:0000313" key="1">
    <source>
        <dbReference type="EMBL" id="GBP83970.1"/>
    </source>
</evidence>
<comment type="caution">
    <text evidence="1">The sequence shown here is derived from an EMBL/GenBank/DDBJ whole genome shotgun (WGS) entry which is preliminary data.</text>
</comment>
<organism evidence="1 2">
    <name type="scientific">Eumeta variegata</name>
    <name type="common">Bagworm moth</name>
    <name type="synonym">Eumeta japonica</name>
    <dbReference type="NCBI Taxonomy" id="151549"/>
    <lineage>
        <taxon>Eukaryota</taxon>
        <taxon>Metazoa</taxon>
        <taxon>Ecdysozoa</taxon>
        <taxon>Arthropoda</taxon>
        <taxon>Hexapoda</taxon>
        <taxon>Insecta</taxon>
        <taxon>Pterygota</taxon>
        <taxon>Neoptera</taxon>
        <taxon>Endopterygota</taxon>
        <taxon>Lepidoptera</taxon>
        <taxon>Glossata</taxon>
        <taxon>Ditrysia</taxon>
        <taxon>Tineoidea</taxon>
        <taxon>Psychidae</taxon>
        <taxon>Oiketicinae</taxon>
        <taxon>Eumeta</taxon>
    </lineage>
</organism>
<name>A0A4C1Z8F3_EUMVA</name>
<keyword evidence="2" id="KW-1185">Reference proteome</keyword>
<dbReference type="EMBL" id="BGZK01001651">
    <property type="protein sequence ID" value="GBP83970.1"/>
    <property type="molecule type" value="Genomic_DNA"/>
</dbReference>
<reference evidence="1 2" key="1">
    <citation type="journal article" date="2019" name="Commun. Biol.">
        <title>The bagworm genome reveals a unique fibroin gene that provides high tensile strength.</title>
        <authorList>
            <person name="Kono N."/>
            <person name="Nakamura H."/>
            <person name="Ohtoshi R."/>
            <person name="Tomita M."/>
            <person name="Numata K."/>
            <person name="Arakawa K."/>
        </authorList>
    </citation>
    <scope>NUCLEOTIDE SEQUENCE [LARGE SCALE GENOMIC DNA]</scope>
</reference>
<gene>
    <name evidence="1" type="ORF">EVAR_62412_1</name>
</gene>